<comment type="cofactor">
    <cofactor evidence="3">
        <name>Mg(2+)</name>
        <dbReference type="ChEBI" id="CHEBI:18420"/>
    </cofactor>
</comment>
<comment type="pathway">
    <text evidence="3 4">Cofactor biosynthesis; coenzyme A biosynthesis; CoA from (R)-pantothenate: step 3/5.</text>
</comment>
<comment type="cofactor">
    <cofactor evidence="3">
        <name>FMN</name>
        <dbReference type="ChEBI" id="CHEBI:58210"/>
    </cofactor>
    <text evidence="3">Binds 1 FMN per subunit.</text>
</comment>
<dbReference type="InterPro" id="IPR003382">
    <property type="entry name" value="Flavoprotein"/>
</dbReference>
<evidence type="ECO:0000313" key="7">
    <source>
        <dbReference type="EMBL" id="TFZ39569.1"/>
    </source>
</evidence>
<comment type="caution">
    <text evidence="7">The sequence shown here is derived from an EMBL/GenBank/DDBJ whole genome shotgun (WGS) entry which is preliminary data.</text>
</comment>
<dbReference type="Gene3D" id="3.40.50.1950">
    <property type="entry name" value="Flavin prenyltransferase-like"/>
    <property type="match status" value="1"/>
</dbReference>
<dbReference type="NCBIfam" id="TIGR00521">
    <property type="entry name" value="coaBC_dfp"/>
    <property type="match status" value="1"/>
</dbReference>
<feature type="binding site" evidence="3">
    <location>
        <position position="277"/>
    </location>
    <ligand>
        <name>CTP</name>
        <dbReference type="ChEBI" id="CHEBI:37563"/>
    </ligand>
</feature>
<reference evidence="7 8" key="1">
    <citation type="submission" date="2019-03" db="EMBL/GenBank/DDBJ databases">
        <title>Draft genome sequence data and analysis of a Fermenting Bacterium, Soehngenia longevitae strain 1933PT, isolated from petroleum reservoir in Azerbaijan.</title>
        <authorList>
            <person name="Grouzdev D.S."/>
            <person name="Bidzhieva S.K."/>
            <person name="Sokolova D.S."/>
            <person name="Tourova T.P."/>
            <person name="Poltaraus A.B."/>
            <person name="Nazina T.N."/>
        </authorList>
    </citation>
    <scope>NUCLEOTIDE SEQUENCE [LARGE SCALE GENOMIC DNA]</scope>
    <source>
        <strain evidence="7 8">1933P</strain>
    </source>
</reference>
<keyword evidence="3" id="KW-0460">Magnesium</keyword>
<feature type="domain" description="Flavoprotein" evidence="5">
    <location>
        <begin position="5"/>
        <end position="174"/>
    </location>
</feature>
<dbReference type="EMBL" id="SRIB01000011">
    <property type="protein sequence ID" value="TFZ39569.1"/>
    <property type="molecule type" value="Genomic_DNA"/>
</dbReference>
<evidence type="ECO:0000313" key="8">
    <source>
        <dbReference type="Proteomes" id="UP000298381"/>
    </source>
</evidence>
<gene>
    <name evidence="3 7" type="primary">coaBC</name>
    <name evidence="7" type="ORF">E4100_08055</name>
</gene>
<evidence type="ECO:0000256" key="1">
    <source>
        <dbReference type="ARBA" id="ARBA00022793"/>
    </source>
</evidence>
<proteinExistence type="inferred from homology"/>
<dbReference type="HAMAP" id="MF_02225">
    <property type="entry name" value="CoaBC"/>
    <property type="match status" value="1"/>
</dbReference>
<dbReference type="SUPFAM" id="SSF102645">
    <property type="entry name" value="CoaB-like"/>
    <property type="match status" value="1"/>
</dbReference>
<dbReference type="SUPFAM" id="SSF52507">
    <property type="entry name" value="Homo-oligomeric flavin-containing Cys decarboxylases, HFCD"/>
    <property type="match status" value="1"/>
</dbReference>
<sequence>MLDNKNIIVGVTGGIAIYKTLDLISKLKKENANIEVIVTKAATEFITPLTFQTMSQNKVHFDMFGLVNEMEIEHISLAKKADVILVAPATANTLGKIANGIADNLLTTVIMATNKKVVFAPAMNTQMYKNPIVQNNIIKLKELGYEFINPGEGRLACGDEGTGKMAEPIQIIEYLKNLFTEKDLIGKKIIVTAGPTQEAIDPVRYITNRSSGKMGYAIAKEASRRGADVILIAGPTDLEVPDGVKFERIITTQEMLEKINLYFDDADVLVKAAAPSDYKPTHFSDKKIKKETGIDKLEIDFEKNPDIAAYFGARKKNNQLIVGFAAETDDLYENATKKIQSKNLDFIVANDVTMEGAGFEVDTNIVSIIYKDGTIENLPIMEKSELAKIIIDKIKNILE</sequence>
<dbReference type="GO" id="GO:0004632">
    <property type="term" value="F:phosphopantothenate--cysteine ligase activity"/>
    <property type="evidence" value="ECO:0007669"/>
    <property type="project" value="UniProtKB-UniRule"/>
</dbReference>
<comment type="similarity">
    <text evidence="3 4">In the N-terminal section; belongs to the HFCD (homo-oligomeric flavin containing Cys decarboxylase) superfamily.</text>
</comment>
<dbReference type="GO" id="GO:0004633">
    <property type="term" value="F:phosphopantothenoylcysteine decarboxylase activity"/>
    <property type="evidence" value="ECO:0007669"/>
    <property type="project" value="UniProtKB-UniRule"/>
</dbReference>
<accession>A0A4Z0D4X1</accession>
<dbReference type="PANTHER" id="PTHR14359:SF6">
    <property type="entry name" value="PHOSPHOPANTOTHENOYLCYSTEINE DECARBOXYLASE"/>
    <property type="match status" value="1"/>
</dbReference>
<dbReference type="InterPro" id="IPR035929">
    <property type="entry name" value="CoaB-like_sf"/>
</dbReference>
<evidence type="ECO:0000256" key="3">
    <source>
        <dbReference type="HAMAP-Rule" id="MF_02225"/>
    </source>
</evidence>
<comment type="caution">
    <text evidence="3">Lacks conserved residue(s) required for the propagation of feature annotation.</text>
</comment>
<keyword evidence="3 4" id="KW-0436">Ligase</keyword>
<dbReference type="GO" id="GO:0015937">
    <property type="term" value="P:coenzyme A biosynthetic process"/>
    <property type="evidence" value="ECO:0007669"/>
    <property type="project" value="UniProtKB-UniRule"/>
</dbReference>
<evidence type="ECO:0000256" key="4">
    <source>
        <dbReference type="RuleBase" id="RU364078"/>
    </source>
</evidence>
<feature type="region of interest" description="Phosphopantothenoylcysteine decarboxylase" evidence="3">
    <location>
        <begin position="1"/>
        <end position="188"/>
    </location>
</feature>
<feature type="binding site" evidence="3">
    <location>
        <position position="338"/>
    </location>
    <ligand>
        <name>CTP</name>
        <dbReference type="ChEBI" id="CHEBI:37563"/>
    </ligand>
</feature>
<comment type="function">
    <text evidence="3">Catalyzes two sequential steps in the biosynthesis of coenzyme A. In the first step cysteine is conjugated to 4'-phosphopantothenate to form 4-phosphopantothenoylcysteine. In the second step the latter compound is decarboxylated to form 4'-phosphopantotheine.</text>
</comment>
<dbReference type="Gene3D" id="3.40.50.10300">
    <property type="entry name" value="CoaB-like"/>
    <property type="match status" value="1"/>
</dbReference>
<keyword evidence="1 3" id="KW-0210">Decarboxylase</keyword>
<comment type="catalytic activity">
    <reaction evidence="3 4">
        <text>N-[(R)-4-phosphopantothenoyl]-L-cysteine + H(+) = (R)-4'-phosphopantetheine + CO2</text>
        <dbReference type="Rhea" id="RHEA:16793"/>
        <dbReference type="ChEBI" id="CHEBI:15378"/>
        <dbReference type="ChEBI" id="CHEBI:16526"/>
        <dbReference type="ChEBI" id="CHEBI:59458"/>
        <dbReference type="ChEBI" id="CHEBI:61723"/>
        <dbReference type="EC" id="4.1.1.36"/>
    </reaction>
</comment>
<feature type="domain" description="DNA/pantothenate metabolism flavoprotein C-terminal" evidence="6">
    <location>
        <begin position="185"/>
        <end position="396"/>
    </location>
</feature>
<feature type="binding site" evidence="3">
    <location>
        <position position="342"/>
    </location>
    <ligand>
        <name>CTP</name>
        <dbReference type="ChEBI" id="CHEBI:37563"/>
    </ligand>
</feature>
<feature type="binding site" evidence="3">
    <location>
        <position position="287"/>
    </location>
    <ligand>
        <name>CTP</name>
        <dbReference type="ChEBI" id="CHEBI:37563"/>
    </ligand>
</feature>
<evidence type="ECO:0000259" key="5">
    <source>
        <dbReference type="Pfam" id="PF02441"/>
    </source>
</evidence>
<dbReference type="OrthoDB" id="9802554at2"/>
<comment type="pathway">
    <text evidence="3 4">Cofactor biosynthesis; coenzyme A biosynthesis; CoA from (R)-pantothenate: step 2/5.</text>
</comment>
<evidence type="ECO:0000259" key="6">
    <source>
        <dbReference type="Pfam" id="PF04127"/>
    </source>
</evidence>
<comment type="similarity">
    <text evidence="3 4">In the C-terminal section; belongs to the PPC synthetase family.</text>
</comment>
<comment type="function">
    <text evidence="4">Catalyzes two steps in the biosynthesis of coenzyme A. In the first step cysteine is conjugated to 4'-phosphopantothenate to form 4-phosphopantothenoylcysteine, in the latter compound is decarboxylated to form 4'-phosphopantotheine.</text>
</comment>
<keyword evidence="3" id="KW-0511">Multifunctional enzyme</keyword>
<dbReference type="GO" id="GO:0015941">
    <property type="term" value="P:pantothenate catabolic process"/>
    <property type="evidence" value="ECO:0007669"/>
    <property type="project" value="InterPro"/>
</dbReference>
<organism evidence="7 8">
    <name type="scientific">Soehngenia longivitae</name>
    <dbReference type="NCBI Taxonomy" id="2562294"/>
    <lineage>
        <taxon>Bacteria</taxon>
        <taxon>Bacillati</taxon>
        <taxon>Bacillota</taxon>
        <taxon>Tissierellia</taxon>
        <taxon>Tissierellales</taxon>
        <taxon>Tissierellaceae</taxon>
        <taxon>Soehngenia</taxon>
    </lineage>
</organism>
<dbReference type="GO" id="GO:0046872">
    <property type="term" value="F:metal ion binding"/>
    <property type="evidence" value="ECO:0007669"/>
    <property type="project" value="UniProtKB-KW"/>
</dbReference>
<dbReference type="InterPro" id="IPR036551">
    <property type="entry name" value="Flavin_trans-like"/>
</dbReference>
<dbReference type="GO" id="GO:0010181">
    <property type="term" value="F:FMN binding"/>
    <property type="evidence" value="ECO:0007669"/>
    <property type="project" value="UniProtKB-UniRule"/>
</dbReference>
<keyword evidence="3 4" id="KW-0288">FMN</keyword>
<protein>
    <recommendedName>
        <fullName evidence="3">Coenzyme A biosynthesis bifunctional protein CoaBC</fullName>
    </recommendedName>
    <alternativeName>
        <fullName evidence="3">DNA/pantothenate metabolism flavoprotein</fullName>
    </alternativeName>
    <alternativeName>
        <fullName evidence="3">Phosphopantothenoylcysteine synthetase/decarboxylase</fullName>
        <shortName evidence="3">PPCS-PPCDC</shortName>
    </alternativeName>
    <domain>
        <recommendedName>
            <fullName evidence="3">Phosphopantothenoylcysteine decarboxylase</fullName>
            <shortName evidence="3">PPC decarboxylase</shortName>
            <shortName evidence="3">PPC-DC</shortName>
            <ecNumber evidence="3">4.1.1.36</ecNumber>
        </recommendedName>
        <alternativeName>
            <fullName evidence="3">CoaC</fullName>
        </alternativeName>
    </domain>
    <domain>
        <recommendedName>
            <fullName evidence="3">Phosphopantothenate--cysteine ligase</fullName>
            <ecNumber evidence="3">6.3.2.5</ecNumber>
        </recommendedName>
        <alternativeName>
            <fullName evidence="3">CoaB</fullName>
        </alternativeName>
        <alternativeName>
            <fullName evidence="3">Phosphopantothenoylcysteine synthetase</fullName>
            <shortName evidence="3">PPC synthetase</shortName>
            <shortName evidence="3">PPC-S</shortName>
        </alternativeName>
    </domain>
</protein>
<keyword evidence="3 4" id="KW-0285">Flavoprotein</keyword>
<dbReference type="InterPro" id="IPR007085">
    <property type="entry name" value="DNA/pantothenate-metab_flavo_C"/>
</dbReference>
<feature type="region of interest" description="Phosphopantothenate--cysteine ligase" evidence="3">
    <location>
        <begin position="189"/>
        <end position="399"/>
    </location>
</feature>
<dbReference type="RefSeq" id="WP_135271533.1">
    <property type="nucleotide sequence ID" value="NZ_SRIB01000011.1"/>
</dbReference>
<dbReference type="EC" id="4.1.1.36" evidence="3"/>
<keyword evidence="8" id="KW-1185">Reference proteome</keyword>
<keyword evidence="2 3" id="KW-0456">Lyase</keyword>
<dbReference type="PANTHER" id="PTHR14359">
    <property type="entry name" value="HOMO-OLIGOMERIC FLAVIN CONTAINING CYS DECARBOXYLASE FAMILY"/>
    <property type="match status" value="1"/>
</dbReference>
<dbReference type="AlphaFoldDB" id="A0A4Z0D4X1"/>
<dbReference type="InterPro" id="IPR005252">
    <property type="entry name" value="CoaBC"/>
</dbReference>
<dbReference type="GO" id="GO:0071513">
    <property type="term" value="C:phosphopantothenoylcysteine decarboxylase complex"/>
    <property type="evidence" value="ECO:0007669"/>
    <property type="project" value="TreeGrafter"/>
</dbReference>
<dbReference type="Proteomes" id="UP000298381">
    <property type="component" value="Unassembled WGS sequence"/>
</dbReference>
<dbReference type="Pfam" id="PF04127">
    <property type="entry name" value="DFP"/>
    <property type="match status" value="1"/>
</dbReference>
<keyword evidence="3" id="KW-0479">Metal-binding</keyword>
<feature type="active site" description="Proton donor" evidence="3">
    <location>
        <position position="157"/>
    </location>
</feature>
<dbReference type="EC" id="6.3.2.5" evidence="3"/>
<evidence type="ECO:0000256" key="2">
    <source>
        <dbReference type="ARBA" id="ARBA00023239"/>
    </source>
</evidence>
<feature type="binding site" evidence="3">
    <location>
        <position position="324"/>
    </location>
    <ligand>
        <name>CTP</name>
        <dbReference type="ChEBI" id="CHEBI:37563"/>
    </ligand>
</feature>
<comment type="catalytic activity">
    <reaction evidence="3 4">
        <text>(R)-4'-phosphopantothenate + L-cysteine + CTP = N-[(R)-4-phosphopantothenoyl]-L-cysteine + CMP + diphosphate + H(+)</text>
        <dbReference type="Rhea" id="RHEA:19397"/>
        <dbReference type="ChEBI" id="CHEBI:10986"/>
        <dbReference type="ChEBI" id="CHEBI:15378"/>
        <dbReference type="ChEBI" id="CHEBI:33019"/>
        <dbReference type="ChEBI" id="CHEBI:35235"/>
        <dbReference type="ChEBI" id="CHEBI:37563"/>
        <dbReference type="ChEBI" id="CHEBI:59458"/>
        <dbReference type="ChEBI" id="CHEBI:60377"/>
        <dbReference type="EC" id="6.3.2.5"/>
    </reaction>
</comment>
<dbReference type="UniPathway" id="UPA00241">
    <property type="reaction ID" value="UER00353"/>
</dbReference>
<dbReference type="Pfam" id="PF02441">
    <property type="entry name" value="Flavoprotein"/>
    <property type="match status" value="1"/>
</dbReference>
<name>A0A4Z0D4X1_9FIRM</name>